<evidence type="ECO:0000313" key="1">
    <source>
        <dbReference type="EMBL" id="PHI30605.1"/>
    </source>
</evidence>
<dbReference type="RefSeq" id="WP_029092812.1">
    <property type="nucleotide sequence ID" value="NZ_CAADJA010000002.1"/>
</dbReference>
<dbReference type="InterPro" id="IPR029068">
    <property type="entry name" value="Glyas_Bleomycin-R_OHBP_Dase"/>
</dbReference>
<evidence type="ECO:0000313" key="2">
    <source>
        <dbReference type="EMBL" id="VFS50050.1"/>
    </source>
</evidence>
<reference evidence="3" key="2">
    <citation type="submission" date="2017-09" db="EMBL/GenBank/DDBJ databases">
        <title>FDA dAtabase for Regulatory Grade micrObial Sequences (FDA-ARGOS): Supporting development and validation of Infectious Disease Dx tests.</title>
        <authorList>
            <person name="Minogue T."/>
            <person name="Wolcott M."/>
            <person name="Wasieloski L."/>
            <person name="Aguilar W."/>
            <person name="Moore D."/>
            <person name="Tallon L."/>
            <person name="Sadzewicz L."/>
            <person name="Ott S."/>
            <person name="Zhao X."/>
            <person name="Nagaraj S."/>
            <person name="Vavikolanu K."/>
            <person name="Aluvathingal J."/>
            <person name="Nadendla S."/>
            <person name="Sichtig H."/>
        </authorList>
    </citation>
    <scope>NUCLEOTIDE SEQUENCE [LARGE SCALE GENOMIC DNA]</scope>
    <source>
        <strain evidence="3">FDAARGOS_387</strain>
    </source>
</reference>
<dbReference type="Proteomes" id="UP000224974">
    <property type="component" value="Unassembled WGS sequence"/>
</dbReference>
<dbReference type="GO" id="GO:0051213">
    <property type="term" value="F:dioxygenase activity"/>
    <property type="evidence" value="ECO:0007669"/>
    <property type="project" value="UniProtKB-KW"/>
</dbReference>
<dbReference type="Proteomes" id="UP000373449">
    <property type="component" value="Unassembled WGS sequence"/>
</dbReference>
<dbReference type="AlphaFoldDB" id="A0A2C6DQ96"/>
<proteinExistence type="predicted"/>
<keyword evidence="1" id="KW-0223">Dioxygenase</keyword>
<dbReference type="STRING" id="1111728.GCA_000427805_00167"/>
<dbReference type="EMBL" id="CAADJA010000002">
    <property type="protein sequence ID" value="VFS50050.1"/>
    <property type="molecule type" value="Genomic_DNA"/>
</dbReference>
<name>A0A2C6DQ96_9GAMM</name>
<dbReference type="Gene3D" id="3.10.180.10">
    <property type="entry name" value="2,3-Dihydroxybiphenyl 1,2-Dioxygenase, domain 1"/>
    <property type="match status" value="1"/>
</dbReference>
<reference evidence="2 4" key="3">
    <citation type="submission" date="2019-03" db="EMBL/GenBank/DDBJ databases">
        <authorList>
            <consortium name="Pathogen Informatics"/>
        </authorList>
    </citation>
    <scope>NUCLEOTIDE SEQUENCE [LARGE SCALE GENOMIC DNA]</scope>
    <source>
        <strain evidence="2 4">NCTC12282</strain>
    </source>
</reference>
<gene>
    <name evidence="1" type="ORF">CRN84_15295</name>
    <name evidence="2" type="ORF">NCTC12282_04310</name>
</gene>
<sequence>MKPDLSGIEVLFVAGFGPITQNTAISKSFYVDSLGLPLKPMDGNTDYILTGHDALGGVKHFALWPLSQAAYSCFGTEQWPDNLPVPQGWIEFEVSDIDTATDILSGKGYQLLVAKREEPWGQIVTRLLSPEGLLTGVTITPWLR</sequence>
<accession>A0A2C6DQ96</accession>
<dbReference type="SUPFAM" id="SSF54593">
    <property type="entry name" value="Glyoxalase/Bleomycin resistance protein/Dihydroxybiphenyl dioxygenase"/>
    <property type="match status" value="1"/>
</dbReference>
<organism evidence="1 3">
    <name type="scientific">Budvicia aquatica</name>
    <dbReference type="NCBI Taxonomy" id="82979"/>
    <lineage>
        <taxon>Bacteria</taxon>
        <taxon>Pseudomonadati</taxon>
        <taxon>Pseudomonadota</taxon>
        <taxon>Gammaproteobacteria</taxon>
        <taxon>Enterobacterales</taxon>
        <taxon>Budviciaceae</taxon>
        <taxon>Budvicia</taxon>
    </lineage>
</organism>
<evidence type="ECO:0000313" key="4">
    <source>
        <dbReference type="Proteomes" id="UP000373449"/>
    </source>
</evidence>
<protein>
    <submittedName>
        <fullName evidence="2">Glyoxalase-like domain</fullName>
    </submittedName>
    <submittedName>
        <fullName evidence="1">Glyoxalase/bleomycin resistance/dioxygenase family protein</fullName>
    </submittedName>
</protein>
<dbReference type="EMBL" id="PDDX01000001">
    <property type="protein sequence ID" value="PHI30605.1"/>
    <property type="molecule type" value="Genomic_DNA"/>
</dbReference>
<keyword evidence="1" id="KW-0560">Oxidoreductase</keyword>
<evidence type="ECO:0000313" key="3">
    <source>
        <dbReference type="Proteomes" id="UP000224974"/>
    </source>
</evidence>
<keyword evidence="3" id="KW-1185">Reference proteome</keyword>
<reference evidence="1" key="1">
    <citation type="submission" date="2017-09" db="EMBL/GenBank/DDBJ databases">
        <title>FDA dAtabase for Regulatory Grade micrObial Sequences (FDA-ARGOS): Supporting development and validation of Infectious Disease Dx tests.</title>
        <authorList>
            <person name="Minogue T."/>
            <person name="Wolcott M."/>
            <person name="Wasieloski L."/>
            <person name="Aguilar W."/>
            <person name="Moore D."/>
            <person name="Tallon L.J."/>
            <person name="Sadzewicz L."/>
            <person name="Ott S."/>
            <person name="Zhao X."/>
            <person name="Nagaraj S."/>
            <person name="Vavikolanu K."/>
            <person name="Aluvathingal J."/>
            <person name="Nadendla S."/>
            <person name="Sichtig H."/>
        </authorList>
    </citation>
    <scope>NUCLEOTIDE SEQUENCE</scope>
    <source>
        <strain evidence="1">FDAARGOS_387</strain>
    </source>
</reference>
<dbReference type="OrthoDB" id="8116053at2"/>